<gene>
    <name evidence="1" type="ORF">SAMN04490244_103174</name>
</gene>
<reference evidence="1 2" key="1">
    <citation type="submission" date="2016-10" db="EMBL/GenBank/DDBJ databases">
        <authorList>
            <person name="de Groot N.N."/>
        </authorList>
    </citation>
    <scope>NUCLEOTIDE SEQUENCE [LARGE SCALE GENOMIC DNA]</scope>
    <source>
        <strain evidence="1 2">DSM 23042</strain>
    </source>
</reference>
<name>A0A1H9SGL8_9RHOB</name>
<dbReference type="EMBL" id="FOGU01000003">
    <property type="protein sequence ID" value="SER83543.1"/>
    <property type="molecule type" value="Genomic_DNA"/>
</dbReference>
<dbReference type="RefSeq" id="WP_092690133.1">
    <property type="nucleotide sequence ID" value="NZ_FOGU01000003.1"/>
</dbReference>
<evidence type="ECO:0000313" key="2">
    <source>
        <dbReference type="Proteomes" id="UP000198885"/>
    </source>
</evidence>
<dbReference type="OrthoDB" id="1189996at2"/>
<protein>
    <recommendedName>
        <fullName evidence="3">Peptide methionine sulfoxide reductase</fullName>
    </recommendedName>
</protein>
<proteinExistence type="predicted"/>
<dbReference type="Proteomes" id="UP000198885">
    <property type="component" value="Unassembled WGS sequence"/>
</dbReference>
<evidence type="ECO:0008006" key="3">
    <source>
        <dbReference type="Google" id="ProtNLM"/>
    </source>
</evidence>
<evidence type="ECO:0000313" key="1">
    <source>
        <dbReference type="EMBL" id="SER83543.1"/>
    </source>
</evidence>
<organism evidence="1 2">
    <name type="scientific">Tranquillimonas rosea</name>
    <dbReference type="NCBI Taxonomy" id="641238"/>
    <lineage>
        <taxon>Bacteria</taxon>
        <taxon>Pseudomonadati</taxon>
        <taxon>Pseudomonadota</taxon>
        <taxon>Alphaproteobacteria</taxon>
        <taxon>Rhodobacterales</taxon>
        <taxon>Roseobacteraceae</taxon>
        <taxon>Tranquillimonas</taxon>
    </lineage>
</organism>
<sequence length="86" mass="9736">MTDAFRRAFDALPEGTFTGTAHGRRWVVAKTSWADGRSRKLWAEAEDGDHVSLNLYTLRDGRQRLRPCEMSDDKVVAFVLALVPDQ</sequence>
<dbReference type="AlphaFoldDB" id="A0A1H9SGL8"/>
<accession>A0A1H9SGL8</accession>
<keyword evidence="2" id="KW-1185">Reference proteome</keyword>
<dbReference type="STRING" id="641238.SAMN04490244_103174"/>